<protein>
    <submittedName>
        <fullName evidence="1">Uncharacterized protein</fullName>
    </submittedName>
</protein>
<dbReference type="RefSeq" id="WP_137312290.1">
    <property type="nucleotide sequence ID" value="NZ_CP040017.1"/>
</dbReference>
<sequence length="113" mass="13058">MAIQHRQRTSEYKRLFIRQESVVRMDGPRRKYRWQHQGGAPGEDVIARHLFVVKDRANCRLPGHTSTMIGQSPRNRMNIREGYMLLLKFETLSAAAARLKQLFAHGRVISAVS</sequence>
<organism evidence="1 4">
    <name type="scientific">Pseudoduganella umbonata</name>
    <dbReference type="NCBI Taxonomy" id="864828"/>
    <lineage>
        <taxon>Bacteria</taxon>
        <taxon>Pseudomonadati</taxon>
        <taxon>Pseudomonadota</taxon>
        <taxon>Betaproteobacteria</taxon>
        <taxon>Burkholderiales</taxon>
        <taxon>Oxalobacteraceae</taxon>
        <taxon>Telluria group</taxon>
        <taxon>Pseudoduganella</taxon>
    </lineage>
</organism>
<dbReference type="EMBL" id="CP040017">
    <property type="protein sequence ID" value="QCP09403.1"/>
    <property type="molecule type" value="Genomic_DNA"/>
</dbReference>
<dbReference type="Proteomes" id="UP000584325">
    <property type="component" value="Unassembled WGS sequence"/>
</dbReference>
<gene>
    <name evidence="2" type="ORF">FCL38_02420</name>
    <name evidence="1" type="ORF">FHS02_000083</name>
</gene>
<keyword evidence="3" id="KW-1185">Reference proteome</keyword>
<evidence type="ECO:0000313" key="3">
    <source>
        <dbReference type="Proteomes" id="UP000298763"/>
    </source>
</evidence>
<dbReference type="AlphaFoldDB" id="A0A4P8HIM7"/>
<dbReference type="EMBL" id="JACHXS010000001">
    <property type="protein sequence ID" value="MBB3219296.1"/>
    <property type="molecule type" value="Genomic_DNA"/>
</dbReference>
<evidence type="ECO:0000313" key="4">
    <source>
        <dbReference type="Proteomes" id="UP000584325"/>
    </source>
</evidence>
<reference evidence="1 4" key="2">
    <citation type="submission" date="2020-08" db="EMBL/GenBank/DDBJ databases">
        <title>Genomic Encyclopedia of Type Strains, Phase III (KMG-III): the genomes of soil and plant-associated and newly described type strains.</title>
        <authorList>
            <person name="Whitman W."/>
        </authorList>
    </citation>
    <scope>NUCLEOTIDE SEQUENCE [LARGE SCALE GENOMIC DNA]</scope>
    <source>
        <strain evidence="1 4">CECT 7753</strain>
    </source>
</reference>
<name>A0A4P8HIM7_9BURK</name>
<proteinExistence type="predicted"/>
<dbReference type="Proteomes" id="UP000298763">
    <property type="component" value="Chromosome"/>
</dbReference>
<evidence type="ECO:0000313" key="2">
    <source>
        <dbReference type="EMBL" id="QCP09403.1"/>
    </source>
</evidence>
<reference evidence="2 3" key="1">
    <citation type="submission" date="2019-05" db="EMBL/GenBank/DDBJ databases">
        <title>Draft Genome Sequences of Six Type Strains of the Genus Massilia.</title>
        <authorList>
            <person name="Miess H."/>
            <person name="Frediansyhah A."/>
            <person name="Gross H."/>
        </authorList>
    </citation>
    <scope>NUCLEOTIDE SEQUENCE [LARGE SCALE GENOMIC DNA]</scope>
    <source>
        <strain evidence="2 3">DSMZ 26121</strain>
    </source>
</reference>
<evidence type="ECO:0000313" key="1">
    <source>
        <dbReference type="EMBL" id="MBB3219296.1"/>
    </source>
</evidence>
<accession>A0A4P8HIM7</accession>